<dbReference type="SUPFAM" id="SSF56752">
    <property type="entry name" value="D-aminoacid aminotransferase-like PLP-dependent enzymes"/>
    <property type="match status" value="1"/>
</dbReference>
<evidence type="ECO:0000313" key="1">
    <source>
        <dbReference type="EMBL" id="EGN57009.1"/>
    </source>
</evidence>
<dbReference type="GO" id="GO:0003824">
    <property type="term" value="F:catalytic activity"/>
    <property type="evidence" value="ECO:0007669"/>
    <property type="project" value="InterPro"/>
</dbReference>
<organism evidence="1 2">
    <name type="scientific">Hallella multisaccharivorax DSM 17128</name>
    <dbReference type="NCBI Taxonomy" id="688246"/>
    <lineage>
        <taxon>Bacteria</taxon>
        <taxon>Pseudomonadati</taxon>
        <taxon>Bacteroidota</taxon>
        <taxon>Bacteroidia</taxon>
        <taxon>Bacteroidales</taxon>
        <taxon>Prevotellaceae</taxon>
        <taxon>Hallella</taxon>
    </lineage>
</organism>
<dbReference type="InterPro" id="IPR043131">
    <property type="entry name" value="BCAT-like_N"/>
</dbReference>
<dbReference type="InterPro" id="IPR001544">
    <property type="entry name" value="Aminotrans_IV"/>
</dbReference>
<dbReference type="Gene3D" id="3.20.10.10">
    <property type="entry name" value="D-amino Acid Aminotransferase, subunit A, domain 2"/>
    <property type="match status" value="1"/>
</dbReference>
<protein>
    <recommendedName>
        <fullName evidence="3">Aminotransferase class IV</fullName>
    </recommendedName>
</protein>
<gene>
    <name evidence="1" type="ORF">Premu_1597</name>
</gene>
<dbReference type="Pfam" id="PF01063">
    <property type="entry name" value="Aminotran_4"/>
    <property type="match status" value="1"/>
</dbReference>
<dbReference type="InterPro" id="IPR036038">
    <property type="entry name" value="Aminotransferase-like"/>
</dbReference>
<dbReference type="EMBL" id="GL945017">
    <property type="protein sequence ID" value="EGN57009.1"/>
    <property type="molecule type" value="Genomic_DNA"/>
</dbReference>
<keyword evidence="2" id="KW-1185">Reference proteome</keyword>
<dbReference type="OrthoDB" id="1148709at2"/>
<dbReference type="eggNOG" id="COG0115">
    <property type="taxonomic scope" value="Bacteria"/>
</dbReference>
<accession>F8NCH3</accession>
<dbReference type="HOGENOM" id="CLU_114524_0_0_10"/>
<sequence length="198" mass="23270">MYPFIETIRIEDGKIWNLPYHQQRLDRTMAHFWPDAEAIDLKDVLKNALLTREETKAHIVYDNDGVKEISFVKYHPLNIHSLRLVTCDDIDYCYKSADRSPLQKLKEQRGDCDEIVIIRKGLLTDTSYSNIALFDGEHWYTPRHPLLKGTMRQWLIDQGLLQEKDLQPVDLNSFQKLSLINAMMPLEFLEVKIKNIVK</sequence>
<evidence type="ECO:0008006" key="3">
    <source>
        <dbReference type="Google" id="ProtNLM"/>
    </source>
</evidence>
<dbReference type="STRING" id="688246.Premu_1597"/>
<evidence type="ECO:0000313" key="2">
    <source>
        <dbReference type="Proteomes" id="UP000002772"/>
    </source>
</evidence>
<dbReference type="AlphaFoldDB" id="F8NCH3"/>
<dbReference type="RefSeq" id="WP_007574363.1">
    <property type="nucleotide sequence ID" value="NZ_BPTS01000001.1"/>
</dbReference>
<name>F8NCH3_9BACT</name>
<dbReference type="Proteomes" id="UP000002772">
    <property type="component" value="Unassembled WGS sequence"/>
</dbReference>
<dbReference type="Gene3D" id="3.30.470.10">
    <property type="match status" value="1"/>
</dbReference>
<reference evidence="2" key="1">
    <citation type="journal article" date="2011" name="Stand. Genomic Sci.">
        <title>Non-contiguous finished genome sequence of the opportunistic oral pathogen Prevotella multisaccharivorax type strain (PPPA20).</title>
        <authorList>
            <person name="Pati A."/>
            <person name="Gronow S."/>
            <person name="Lu M."/>
            <person name="Lapidus A."/>
            <person name="Nolan M."/>
            <person name="Lucas S."/>
            <person name="Hammon N."/>
            <person name="Deshpande S."/>
            <person name="Cheng J.F."/>
            <person name="Tapia R."/>
            <person name="Han C."/>
            <person name="Goodwin L."/>
            <person name="Pitluck S."/>
            <person name="Liolios K."/>
            <person name="Pagani I."/>
            <person name="Mavromatis K."/>
            <person name="Mikhailova N."/>
            <person name="Huntemann M."/>
            <person name="Chen A."/>
            <person name="Palaniappan K."/>
            <person name="Land M."/>
            <person name="Hauser L."/>
            <person name="Detter J.C."/>
            <person name="Brambilla E.M."/>
            <person name="Rohde M."/>
            <person name="Goker M."/>
            <person name="Woyke T."/>
            <person name="Bristow J."/>
            <person name="Eisen J.A."/>
            <person name="Markowitz V."/>
            <person name="Hugenholtz P."/>
            <person name="Kyrpides N.C."/>
            <person name="Klenk H.P."/>
            <person name="Ivanova N."/>
        </authorList>
    </citation>
    <scope>NUCLEOTIDE SEQUENCE [LARGE SCALE GENOMIC DNA]</scope>
    <source>
        <strain evidence="2">DSM 17128</strain>
    </source>
</reference>
<dbReference type="InterPro" id="IPR043132">
    <property type="entry name" value="BCAT-like_C"/>
</dbReference>
<proteinExistence type="predicted"/>